<evidence type="ECO:0000259" key="2">
    <source>
        <dbReference type="PROSITE" id="PS51820"/>
    </source>
</evidence>
<dbReference type="AlphaFoldDB" id="X0X1D3"/>
<feature type="domain" description="PA14" evidence="2">
    <location>
        <begin position="17"/>
        <end position="164"/>
    </location>
</feature>
<feature type="non-terminal residue" evidence="3">
    <location>
        <position position="1"/>
    </location>
</feature>
<dbReference type="Pfam" id="PF07691">
    <property type="entry name" value="PA14"/>
    <property type="match status" value="1"/>
</dbReference>
<feature type="non-terminal residue" evidence="3">
    <location>
        <position position="254"/>
    </location>
</feature>
<accession>X0X1D3</accession>
<name>X0X1D3_9ZZZZ</name>
<reference evidence="3" key="1">
    <citation type="journal article" date="2014" name="Front. Microbiol.">
        <title>High frequency of phylogenetically diverse reductive dehalogenase-homologous genes in deep subseafloor sedimentary metagenomes.</title>
        <authorList>
            <person name="Kawai M."/>
            <person name="Futagami T."/>
            <person name="Toyoda A."/>
            <person name="Takaki Y."/>
            <person name="Nishi S."/>
            <person name="Hori S."/>
            <person name="Arai W."/>
            <person name="Tsubouchi T."/>
            <person name="Morono Y."/>
            <person name="Uchiyama I."/>
            <person name="Ito T."/>
            <person name="Fujiyama A."/>
            <person name="Inagaki F."/>
            <person name="Takami H."/>
        </authorList>
    </citation>
    <scope>NUCLEOTIDE SEQUENCE</scope>
    <source>
        <strain evidence="3">Expedition CK06-06</strain>
    </source>
</reference>
<dbReference type="SMART" id="SM00758">
    <property type="entry name" value="PA14"/>
    <property type="match status" value="1"/>
</dbReference>
<dbReference type="InterPro" id="IPR037524">
    <property type="entry name" value="PA14/GLEYA"/>
</dbReference>
<proteinExistence type="predicted"/>
<dbReference type="Gene3D" id="3.90.182.10">
    <property type="entry name" value="Toxin - Anthrax Protective Antigen,domain 1"/>
    <property type="match status" value="1"/>
</dbReference>
<gene>
    <name evidence="3" type="ORF">S01H1_60207</name>
</gene>
<dbReference type="EMBL" id="BARS01039430">
    <property type="protein sequence ID" value="GAG18821.1"/>
    <property type="molecule type" value="Genomic_DNA"/>
</dbReference>
<organism evidence="3">
    <name type="scientific">marine sediment metagenome</name>
    <dbReference type="NCBI Taxonomy" id="412755"/>
    <lineage>
        <taxon>unclassified sequences</taxon>
        <taxon>metagenomes</taxon>
        <taxon>ecological metagenomes</taxon>
    </lineage>
</organism>
<evidence type="ECO:0000256" key="1">
    <source>
        <dbReference type="SAM" id="MobiDB-lite"/>
    </source>
</evidence>
<evidence type="ECO:0000313" key="3">
    <source>
        <dbReference type="EMBL" id="GAG18821.1"/>
    </source>
</evidence>
<dbReference type="PROSITE" id="PS51820">
    <property type="entry name" value="PA14"/>
    <property type="match status" value="1"/>
</dbReference>
<dbReference type="SUPFAM" id="SSF56988">
    <property type="entry name" value="Anthrax protective antigen"/>
    <property type="match status" value="1"/>
</dbReference>
<protein>
    <recommendedName>
        <fullName evidence="2">PA14 domain-containing protein</fullName>
    </recommendedName>
</protein>
<sequence length="254" mass="28103">DMFTMQTGDVWSFTTTGLGGGVKGQYYHHDGATPHDPASLAFRTLVLTRTDPQIAFQWGDFSPDPLINVEDFSVIWTGEVEAVFTETYNFYTNTDDGVKLWVDGQLIIDNWTDHGTTENKGTIDLVGGQTYPIEMWFYERGGGAVAELRWSSPRTPKDLIPQGALSLLVKASGANPSNGATDVQQTTTLSWRPGEAAASHQVYFGTDEDAVRNADTTSPEYEATKNLGSESYDPPGKLAWHTTYYWRVDEVNNL</sequence>
<comment type="caution">
    <text evidence="3">The sequence shown here is derived from an EMBL/GenBank/DDBJ whole genome shotgun (WGS) entry which is preliminary data.</text>
</comment>
<dbReference type="InterPro" id="IPR011658">
    <property type="entry name" value="PA14_dom"/>
</dbReference>
<feature type="region of interest" description="Disordered" evidence="1">
    <location>
        <begin position="207"/>
        <end position="229"/>
    </location>
</feature>